<dbReference type="Pfam" id="PF25137">
    <property type="entry name" value="ADH_Fe_C"/>
    <property type="match status" value="1"/>
</dbReference>
<comment type="similarity">
    <text evidence="7 8">In the C-terminal section; belongs to the iron-containing alcohol dehydrogenase family.</text>
</comment>
<dbReference type="Gene3D" id="3.40.309.10">
    <property type="entry name" value="Aldehyde Dehydrogenase, Chain A, domain 2"/>
    <property type="match status" value="1"/>
</dbReference>
<dbReference type="PIRSF" id="PIRSF000111">
    <property type="entry name" value="ALDH_ADH"/>
    <property type="match status" value="1"/>
</dbReference>
<sequence>MDAKGMVDELVTGALEALARFETFDQEQVDHIVKKASLAALSHHGDLAKSAVEETGRGVFEDKAVKNLFASEHVVNSMRGLKTAGVISRDEINGVTEIAEPVGVICAMTPVTNPTSTTVFKALIALKTRNPIVFAFHPSAQKSSAEAARIVRDAAVAAGAPENCVQWIEQPSMEATGFLMNHEGVSTILATGGNAMVRAAYSCGKPALGVGAGNVPAYVAKDAKLGRAIHDIVLSKAFDNGMICASEQAVILDQEIYEDGIAELRRLQAHVLTAAEKTKLEEFVFGTTAYGTDCAGAKLNASVVGKPATWIAEQAGFEVPADTSILVAECAEVGPAEPLTREKLSPILAALKARDTEHGLELAAQMVEFNGLGHSAAIHTESEELAEEFGRRVKAIRVIVNSPSTFGGIGDVYNAFLPSLTLGCGSYGHNSVSNNVSAVNLVNIKRIGRRNTNMQWYKIPPKIYFERNAVKYLGEMDGVSRVSLVTDRTMGAIGFVQKITDILNARPLPVTVQVIDNVEPNPELATVQAGAAAMRDFRPDTIIALGGGSPMDAAKIMWLMYEHPEIEFADTKEKFFDIRKRAYTFPQLGEKAKLVAIPTTSGTGSEVTPFAVISDPEAAQKYPLADYALTPNVAIIDPMLPMNLPPTVTADSGFDALTHATEAYVSVYANDFTDGQCLQAIKLIFENLEACVKDGAKAPEAREKMHNASTIAGMAFANAFLGLVHAMAHTLGNTFHVAHGRTNALLLPHVIRHNGTVSYKATPWPKAETYRAPERLQEIAKMLGLPAATPEEGVESYARAVEELRDRCGIPASFAAEGVDESAFLRALPQQAMNAYADQCAPANPRMPMIDDMQQLMRQAYYGNREGTPTA</sequence>
<dbReference type="GO" id="GO:0015976">
    <property type="term" value="P:carbon utilization"/>
    <property type="evidence" value="ECO:0007669"/>
    <property type="project" value="InterPro"/>
</dbReference>
<dbReference type="InterPro" id="IPR034789">
    <property type="entry name" value="AAD_C"/>
</dbReference>
<keyword evidence="3" id="KW-0408">Iron</keyword>
<dbReference type="GO" id="GO:0006066">
    <property type="term" value="P:alcohol metabolic process"/>
    <property type="evidence" value="ECO:0007669"/>
    <property type="project" value="InterPro"/>
</dbReference>
<dbReference type="Pfam" id="PF00171">
    <property type="entry name" value="Aldedh"/>
    <property type="match status" value="1"/>
</dbReference>
<evidence type="ECO:0000256" key="3">
    <source>
        <dbReference type="ARBA" id="ARBA00023004"/>
    </source>
</evidence>
<dbReference type="InterPro" id="IPR056798">
    <property type="entry name" value="ADH_Fe_C"/>
</dbReference>
<evidence type="ECO:0000256" key="5">
    <source>
        <dbReference type="ARBA" id="ARBA00023268"/>
    </source>
</evidence>
<name>A0AAU8INB6_9ACTN</name>
<dbReference type="InterPro" id="IPR016163">
    <property type="entry name" value="Ald_DH_C"/>
</dbReference>
<evidence type="ECO:0000256" key="6">
    <source>
        <dbReference type="ARBA" id="ARBA00035641"/>
    </source>
</evidence>
<dbReference type="InterPro" id="IPR001670">
    <property type="entry name" value="ADH_Fe/GldA"/>
</dbReference>
<feature type="domain" description="Fe-containing alcohol dehydrogenase-like C-terminal" evidence="11">
    <location>
        <begin position="649"/>
        <end position="861"/>
    </location>
</feature>
<organism evidence="12">
    <name type="scientific">Streptomyces tabacisoli</name>
    <dbReference type="NCBI Taxonomy" id="3156398"/>
    <lineage>
        <taxon>Bacteria</taxon>
        <taxon>Bacillati</taxon>
        <taxon>Actinomycetota</taxon>
        <taxon>Actinomycetes</taxon>
        <taxon>Kitasatosporales</taxon>
        <taxon>Streptomycetaceae</taxon>
        <taxon>Streptomyces</taxon>
    </lineage>
</organism>
<dbReference type="CDD" id="cd08178">
    <property type="entry name" value="AAD_C"/>
    <property type="match status" value="1"/>
</dbReference>
<dbReference type="GO" id="GO:0008774">
    <property type="term" value="F:acetaldehyde dehydrogenase (acetylating) activity"/>
    <property type="evidence" value="ECO:0007669"/>
    <property type="project" value="UniProtKB-UniRule"/>
</dbReference>
<dbReference type="SUPFAM" id="SSF56796">
    <property type="entry name" value="Dehydroquinate synthase-like"/>
    <property type="match status" value="1"/>
</dbReference>
<protein>
    <recommendedName>
        <fullName evidence="8">Aldehyde-alcohol dehydrogenase</fullName>
    </recommendedName>
</protein>
<keyword evidence="4" id="KW-0520">NAD</keyword>
<comment type="cofactor">
    <cofactor evidence="1">
        <name>Fe(2+)</name>
        <dbReference type="ChEBI" id="CHEBI:29033"/>
    </cofactor>
</comment>
<proteinExistence type="inferred from homology"/>
<dbReference type="CDD" id="cd07122">
    <property type="entry name" value="ALDH_F20_ACDH"/>
    <property type="match status" value="1"/>
</dbReference>
<dbReference type="InterPro" id="IPR015590">
    <property type="entry name" value="Aldehyde_DH_dom"/>
</dbReference>
<evidence type="ECO:0000256" key="2">
    <source>
        <dbReference type="ARBA" id="ARBA00023002"/>
    </source>
</evidence>
<dbReference type="InterPro" id="IPR016162">
    <property type="entry name" value="Ald_DH_N"/>
</dbReference>
<evidence type="ECO:0000259" key="9">
    <source>
        <dbReference type="Pfam" id="PF00171"/>
    </source>
</evidence>
<feature type="domain" description="Aldehyde dehydrogenase" evidence="9">
    <location>
        <begin position="7"/>
        <end position="265"/>
    </location>
</feature>
<dbReference type="InterPro" id="IPR018211">
    <property type="entry name" value="ADH_Fe_CS"/>
</dbReference>
<dbReference type="Gene3D" id="3.40.50.1970">
    <property type="match status" value="1"/>
</dbReference>
<gene>
    <name evidence="12" type="primary">adhE</name>
    <name evidence="12" type="synonym">adhC</name>
    <name evidence="12" type="ORF">ABII15_08415</name>
</gene>
<dbReference type="Pfam" id="PF00465">
    <property type="entry name" value="Fe-ADH"/>
    <property type="match status" value="1"/>
</dbReference>
<evidence type="ECO:0000259" key="11">
    <source>
        <dbReference type="Pfam" id="PF25137"/>
    </source>
</evidence>
<evidence type="ECO:0000313" key="12">
    <source>
        <dbReference type="EMBL" id="XCJ69988.1"/>
    </source>
</evidence>
<evidence type="ECO:0000259" key="10">
    <source>
        <dbReference type="Pfam" id="PF00465"/>
    </source>
</evidence>
<comment type="similarity">
    <text evidence="6 8">In the N-terminal section; belongs to the aldehyde dehydrogenase family.</text>
</comment>
<dbReference type="FunFam" id="1.20.1090.10:FF:000001">
    <property type="entry name" value="Aldehyde-alcohol dehydrogenase"/>
    <property type="match status" value="1"/>
</dbReference>
<feature type="domain" description="Alcohol dehydrogenase iron-type/glycerol dehydrogenase GldA" evidence="10">
    <location>
        <begin position="460"/>
        <end position="638"/>
    </location>
</feature>
<dbReference type="PROSITE" id="PS00913">
    <property type="entry name" value="ADH_IRON_1"/>
    <property type="match status" value="1"/>
</dbReference>
<keyword evidence="2 8" id="KW-0560">Oxidoreductase</keyword>
<evidence type="ECO:0000256" key="7">
    <source>
        <dbReference type="ARBA" id="ARBA00035645"/>
    </source>
</evidence>
<dbReference type="Gene3D" id="3.40.605.10">
    <property type="entry name" value="Aldehyde Dehydrogenase, Chain A, domain 1"/>
    <property type="match status" value="1"/>
</dbReference>
<reference evidence="12" key="1">
    <citation type="submission" date="2024-06" db="EMBL/GenBank/DDBJ databases">
        <title>Streptomyces sp. strain HUAS MG91 genome sequences.</title>
        <authorList>
            <person name="Mo P."/>
        </authorList>
    </citation>
    <scope>NUCLEOTIDE SEQUENCE</scope>
    <source>
        <strain evidence="12">HUAS MG91</strain>
    </source>
</reference>
<dbReference type="FunFam" id="3.40.50.1970:FF:000002">
    <property type="entry name" value="Aldehyde-alcohol dehydrogenase"/>
    <property type="match status" value="1"/>
</dbReference>
<dbReference type="EMBL" id="CP159534">
    <property type="protein sequence ID" value="XCJ69988.1"/>
    <property type="molecule type" value="Genomic_DNA"/>
</dbReference>
<dbReference type="AlphaFoldDB" id="A0AAU8INB6"/>
<evidence type="ECO:0000256" key="4">
    <source>
        <dbReference type="ARBA" id="ARBA00023027"/>
    </source>
</evidence>
<accession>A0AAU8INB6</accession>
<dbReference type="NCBIfam" id="NF010378">
    <property type="entry name" value="PRK13805.1"/>
    <property type="match status" value="1"/>
</dbReference>
<evidence type="ECO:0000256" key="1">
    <source>
        <dbReference type="ARBA" id="ARBA00001954"/>
    </source>
</evidence>
<dbReference type="KEGG" id="stac:ABII15_08415"/>
<dbReference type="InterPro" id="IPR016161">
    <property type="entry name" value="Ald_DH/histidinol_DH"/>
</dbReference>
<dbReference type="SUPFAM" id="SSF53720">
    <property type="entry name" value="ALDH-like"/>
    <property type="match status" value="1"/>
</dbReference>
<evidence type="ECO:0000256" key="8">
    <source>
        <dbReference type="PIRNR" id="PIRNR000111"/>
    </source>
</evidence>
<keyword evidence="5" id="KW-0511">Multifunctional enzyme</keyword>
<dbReference type="InterPro" id="IPR012079">
    <property type="entry name" value="Bifunc_Ald-ADH"/>
</dbReference>
<dbReference type="GO" id="GO:0046872">
    <property type="term" value="F:metal ion binding"/>
    <property type="evidence" value="ECO:0007669"/>
    <property type="project" value="InterPro"/>
</dbReference>
<dbReference type="PANTHER" id="PTHR11496">
    <property type="entry name" value="ALCOHOL DEHYDROGENASE"/>
    <property type="match status" value="1"/>
</dbReference>
<dbReference type="Gene3D" id="1.20.1090.10">
    <property type="entry name" value="Dehydroquinate synthase-like - alpha domain"/>
    <property type="match status" value="1"/>
</dbReference>
<dbReference type="PANTHER" id="PTHR11496:SF83">
    <property type="entry name" value="HYDROXYACID-OXOACID TRANSHYDROGENASE, MITOCHONDRIAL"/>
    <property type="match status" value="1"/>
</dbReference>
<dbReference type="GO" id="GO:0004022">
    <property type="term" value="F:alcohol dehydrogenase (NAD+) activity"/>
    <property type="evidence" value="ECO:0007669"/>
    <property type="project" value="UniProtKB-UniRule"/>
</dbReference>
<dbReference type="InterPro" id="IPR039697">
    <property type="entry name" value="Alcohol_dehydrogenase_Fe"/>
</dbReference>